<dbReference type="InterPro" id="IPR014729">
    <property type="entry name" value="Rossmann-like_a/b/a_fold"/>
</dbReference>
<gene>
    <name evidence="2" type="primary">tmcAL</name>
    <name evidence="3" type="ORF">K8V82_10675</name>
</gene>
<keyword evidence="2" id="KW-0820">tRNA-binding</keyword>
<dbReference type="EC" id="6.3.4.-" evidence="2"/>
<dbReference type="GO" id="GO:0000049">
    <property type="term" value="F:tRNA binding"/>
    <property type="evidence" value="ECO:0007669"/>
    <property type="project" value="UniProtKB-KW"/>
</dbReference>
<dbReference type="GO" id="GO:0005737">
    <property type="term" value="C:cytoplasm"/>
    <property type="evidence" value="ECO:0007669"/>
    <property type="project" value="UniProtKB-SubCell"/>
</dbReference>
<accession>A0A921I2R3</accession>
<keyword evidence="2" id="KW-0547">Nucleotide-binding</keyword>
<dbReference type="PANTHER" id="PTHR37825:SF1">
    <property type="entry name" value="TRNA(MET) CYTIDINE ACETATE LIGASE"/>
    <property type="match status" value="1"/>
</dbReference>
<comment type="caution">
    <text evidence="2">Lacks conserved residue(s) required for the propagation of feature annotation.</text>
</comment>
<dbReference type="NCBIfam" id="NF010191">
    <property type="entry name" value="PRK13670.1"/>
    <property type="match status" value="1"/>
</dbReference>
<dbReference type="Proteomes" id="UP000769156">
    <property type="component" value="Unassembled WGS sequence"/>
</dbReference>
<keyword evidence="2" id="KW-0963">Cytoplasm</keyword>
<sequence length="412" mass="45919">MKIVGLITEYNPFHNGHLYHIQEALRATGSDAAVAIMSGNYVQRGAPALMPKHLRARMALEAGVAAVIELPVWCACGSAEYFAAGAVSILDRLGCVDMICFGSECGDVSLLEKAARITAQEPEAYRGLLKEGLRDGLSFPRARQKALSLFLGDDRAGEVLAEPNNILGVEYIKAILQQKSSLGFCTIQRRESGYHDMELSDTYSSASAIRHHLRQADQYGIPAQLEGQMPSPAICTMKEAYHARYPVYANDFSLLLKYRLLGETKETLPRYADVTQDLANRIIRHRNEFFSFEQFCGLLKTKELTHSRISRALLHILLNITEEDMTSFKKEGGCGYARLLGFRKDASPLLGLAKKSSSIPLITKLPRTGTKEGTARKMLDCDILSADLYESVITEKYRRDFIPEYRQQVVII</sequence>
<dbReference type="GO" id="GO:0005524">
    <property type="term" value="F:ATP binding"/>
    <property type="evidence" value="ECO:0007669"/>
    <property type="project" value="UniProtKB-KW"/>
</dbReference>
<dbReference type="HAMAP" id="MF_01539">
    <property type="entry name" value="TmcAL"/>
    <property type="match status" value="1"/>
</dbReference>
<dbReference type="PANTHER" id="PTHR37825">
    <property type="entry name" value="TRNA(MET) CYTIDINE ACETATE LIGASE"/>
    <property type="match status" value="1"/>
</dbReference>
<feature type="binding site" evidence="2">
    <location>
        <position position="189"/>
    </location>
    <ligand>
        <name>ATP</name>
        <dbReference type="ChEBI" id="CHEBI:30616"/>
    </ligand>
</feature>
<dbReference type="InterPro" id="IPR008513">
    <property type="entry name" value="tRNA(Met)_cyd_acetate_ligase"/>
</dbReference>
<name>A0A921I2R3_9FIRM</name>
<dbReference type="SUPFAM" id="SSF52374">
    <property type="entry name" value="Nucleotidylyl transferase"/>
    <property type="match status" value="1"/>
</dbReference>
<dbReference type="Gene3D" id="3.40.50.620">
    <property type="entry name" value="HUPs"/>
    <property type="match status" value="1"/>
</dbReference>
<evidence type="ECO:0000256" key="2">
    <source>
        <dbReference type="HAMAP-Rule" id="MF_01539"/>
    </source>
</evidence>
<dbReference type="EMBL" id="DYVY01000179">
    <property type="protein sequence ID" value="HJF95233.1"/>
    <property type="molecule type" value="Genomic_DNA"/>
</dbReference>
<protein>
    <recommendedName>
        <fullName evidence="2">tRNA(Met) cytidine acetate ligase</fullName>
        <ecNumber evidence="2">6.3.4.-</ecNumber>
    </recommendedName>
</protein>
<dbReference type="GO" id="GO:0006400">
    <property type="term" value="P:tRNA modification"/>
    <property type="evidence" value="ECO:0007669"/>
    <property type="project" value="UniProtKB-UniRule"/>
</dbReference>
<comment type="subcellular location">
    <subcellularLocation>
        <location evidence="2">Cytoplasm</location>
    </subcellularLocation>
</comment>
<evidence type="ECO:0000313" key="4">
    <source>
        <dbReference type="Proteomes" id="UP000769156"/>
    </source>
</evidence>
<evidence type="ECO:0000313" key="3">
    <source>
        <dbReference type="EMBL" id="HJF95233.1"/>
    </source>
</evidence>
<feature type="binding site" evidence="2">
    <location>
        <position position="164"/>
    </location>
    <ligand>
        <name>ATP</name>
        <dbReference type="ChEBI" id="CHEBI:30616"/>
    </ligand>
</feature>
<comment type="caution">
    <text evidence="3">The sequence shown here is derived from an EMBL/GenBank/DDBJ whole genome shotgun (WGS) entry which is preliminary data.</text>
</comment>
<feature type="binding site" evidence="2">
    <location>
        <begin position="7"/>
        <end position="20"/>
    </location>
    <ligand>
        <name>ATP</name>
        <dbReference type="ChEBI" id="CHEBI:30616"/>
    </ligand>
</feature>
<keyword evidence="1 2" id="KW-0819">tRNA processing</keyword>
<dbReference type="Pfam" id="PF05636">
    <property type="entry name" value="HIGH_NTase1"/>
    <property type="match status" value="1"/>
</dbReference>
<evidence type="ECO:0000256" key="1">
    <source>
        <dbReference type="ARBA" id="ARBA00022694"/>
    </source>
</evidence>
<dbReference type="GO" id="GO:0016879">
    <property type="term" value="F:ligase activity, forming carbon-nitrogen bonds"/>
    <property type="evidence" value="ECO:0007669"/>
    <property type="project" value="UniProtKB-UniRule"/>
</dbReference>
<organism evidence="3 4">
    <name type="scientific">Lachnoclostridium phocaeense</name>
    <dbReference type="NCBI Taxonomy" id="1871021"/>
    <lineage>
        <taxon>Bacteria</taxon>
        <taxon>Bacillati</taxon>
        <taxon>Bacillota</taxon>
        <taxon>Clostridia</taxon>
        <taxon>Lachnospirales</taxon>
        <taxon>Lachnospiraceae</taxon>
    </lineage>
</organism>
<comment type="function">
    <text evidence="2">Catalyzes the formation of N(4)-acetylcytidine (ac(4)C) at the wobble position of elongator tRNA(Met), using acetate and ATP as substrates. First activates an acetate ion to form acetyladenylate (Ac-AMP) and then transfers the acetyl group to tRNA to form ac(4)C34.</text>
</comment>
<keyword evidence="2" id="KW-0067">ATP-binding</keyword>
<comment type="similarity">
    <text evidence="2">Belongs to the TmcAL family.</text>
</comment>
<feature type="binding site" evidence="2">
    <location>
        <position position="102"/>
    </location>
    <ligand>
        <name>ATP</name>
        <dbReference type="ChEBI" id="CHEBI:30616"/>
    </ligand>
</feature>
<comment type="catalytic activity">
    <reaction evidence="2">
        <text>cytidine(34) in elongator tRNA(Met) + acetate + ATP = N(4)-acetylcytidine(34) in elongator tRNA(Met) + AMP + diphosphate</text>
        <dbReference type="Rhea" id="RHEA:58144"/>
        <dbReference type="Rhea" id="RHEA-COMP:10693"/>
        <dbReference type="Rhea" id="RHEA-COMP:10694"/>
        <dbReference type="ChEBI" id="CHEBI:30089"/>
        <dbReference type="ChEBI" id="CHEBI:30616"/>
        <dbReference type="ChEBI" id="CHEBI:33019"/>
        <dbReference type="ChEBI" id="CHEBI:74900"/>
        <dbReference type="ChEBI" id="CHEBI:82748"/>
        <dbReference type="ChEBI" id="CHEBI:456215"/>
    </reaction>
</comment>
<reference evidence="3" key="2">
    <citation type="submission" date="2021-09" db="EMBL/GenBank/DDBJ databases">
        <authorList>
            <person name="Gilroy R."/>
        </authorList>
    </citation>
    <scope>NUCLEOTIDE SEQUENCE</scope>
    <source>
        <strain evidence="3">ChiSjej5B23-16112</strain>
    </source>
</reference>
<keyword evidence="2" id="KW-0694">RNA-binding</keyword>
<proteinExistence type="inferred from homology"/>
<dbReference type="AlphaFoldDB" id="A0A921I2R3"/>
<reference evidence="3" key="1">
    <citation type="journal article" date="2021" name="PeerJ">
        <title>Extensive microbial diversity within the chicken gut microbiome revealed by metagenomics and culture.</title>
        <authorList>
            <person name="Gilroy R."/>
            <person name="Ravi A."/>
            <person name="Getino M."/>
            <person name="Pursley I."/>
            <person name="Horton D.L."/>
            <person name="Alikhan N.F."/>
            <person name="Baker D."/>
            <person name="Gharbi K."/>
            <person name="Hall N."/>
            <person name="Watson M."/>
            <person name="Adriaenssens E.M."/>
            <person name="Foster-Nyarko E."/>
            <person name="Jarju S."/>
            <person name="Secka A."/>
            <person name="Antonio M."/>
            <person name="Oren A."/>
            <person name="Chaudhuri R.R."/>
            <person name="La Ragione R."/>
            <person name="Hildebrand F."/>
            <person name="Pallen M.J."/>
        </authorList>
    </citation>
    <scope>NUCLEOTIDE SEQUENCE</scope>
    <source>
        <strain evidence="3">ChiSjej5B23-16112</strain>
    </source>
</reference>
<keyword evidence="2" id="KW-0436">Ligase</keyword>